<comment type="caution">
    <text evidence="2">The sequence shown here is derived from an EMBL/GenBank/DDBJ whole genome shotgun (WGS) entry which is preliminary data.</text>
</comment>
<evidence type="ECO:0000259" key="1">
    <source>
        <dbReference type="Pfam" id="PF20231"/>
    </source>
</evidence>
<dbReference type="Pfam" id="PF20231">
    <property type="entry name" value="DUF6589"/>
    <property type="match status" value="1"/>
</dbReference>
<dbReference type="EMBL" id="JANAWD010000526">
    <property type="protein sequence ID" value="KAJ3478259.1"/>
    <property type="molecule type" value="Genomic_DNA"/>
</dbReference>
<gene>
    <name evidence="2" type="ORF">NLI96_g9891</name>
</gene>
<organism evidence="2 3">
    <name type="scientific">Meripilus lineatus</name>
    <dbReference type="NCBI Taxonomy" id="2056292"/>
    <lineage>
        <taxon>Eukaryota</taxon>
        <taxon>Fungi</taxon>
        <taxon>Dikarya</taxon>
        <taxon>Basidiomycota</taxon>
        <taxon>Agaricomycotina</taxon>
        <taxon>Agaricomycetes</taxon>
        <taxon>Polyporales</taxon>
        <taxon>Meripilaceae</taxon>
        <taxon>Meripilus</taxon>
    </lineage>
</organism>
<feature type="domain" description="DUF6589" evidence="1">
    <location>
        <begin position="358"/>
        <end position="767"/>
    </location>
</feature>
<proteinExistence type="predicted"/>
<dbReference type="InterPro" id="IPR046496">
    <property type="entry name" value="DUF6589"/>
</dbReference>
<sequence length="842" mass="95348">MAILDDLLHFLGTHNTTLSQVIHTIIVSKPESSSAPAAEILKNEIITSAPIIIHGFKHQPVIQKIVHQIAEETYTSEIQELVDKDNGWHFGASTATAEQIQQFRLEDLGQNIKSKAPNLWRMVGGVMEGKRRREQVEDLIVEAEEDWYWQEVNRIEDENLIASGKSVSSNVSGPERVAAQIRKLAERRGAILTIRKMTAISIMMLTLNQKCNAFSSILGVFCHANNTPEKVAEVLSRMGIAISISATHDAIHSLSNQARETIQRLGKSQMVAYAYDNFDVDLKSSVPTVERATDSLQHLTSGLLFSLPVGTKKEDLRCSRKLWEQSRLNDQLPDDRPNIAPKPDWRNLLKLHRDLRELDRHGMSSRDRWNAWKFLHTLVNEGSAYFRKFRNHIGKPEVVEQIPLSKTQTYPVRAMDISNSTVAGNIDAITNLMEQGYGALDELDDETLDELMEFVVLFHGDLGTGERLSGAQLQRSIETSPFRRLQFVIFVFGLFHLKMACADAIWRMFIRTPLARLDDTSVMAHVGILRTKETGKITSNPRFRRMHQVIMHDGTCRRLDCWKTEIKKKNRNITSLDEFAATEPTLEDLKVLANSLAMDYVGRQSTLLKLRSKPSKERDRQYENCLLINQYYLLYEELTYAMNAGDIGRVEACFLPWASLFKATGKHKYASVIVEHVTNIQFVYDKKLACAVRYSMLINPTGKEGKFRAVDWCVELNNLYTKTMNVVAGPNKTVANLVKESVLIEVFRDCHLTLEKNLVLNHLTTHHSEPDMTATFHALSQAMDRTTPHSPVRGRKTEFEIVDMLDRGLEALAQSNAGEGLLGGAEEEARPDGEDLSVDLMW</sequence>
<dbReference type="AlphaFoldDB" id="A0AAD5YCI4"/>
<evidence type="ECO:0000313" key="2">
    <source>
        <dbReference type="EMBL" id="KAJ3478259.1"/>
    </source>
</evidence>
<accession>A0AAD5YCI4</accession>
<protein>
    <recommendedName>
        <fullName evidence="1">DUF6589 domain-containing protein</fullName>
    </recommendedName>
</protein>
<keyword evidence="3" id="KW-1185">Reference proteome</keyword>
<reference evidence="2" key="1">
    <citation type="submission" date="2022-07" db="EMBL/GenBank/DDBJ databases">
        <title>Genome Sequence of Physisporinus lineatus.</title>
        <authorList>
            <person name="Buettner E."/>
        </authorList>
    </citation>
    <scope>NUCLEOTIDE SEQUENCE</scope>
    <source>
        <strain evidence="2">VT162</strain>
    </source>
</reference>
<name>A0AAD5YCI4_9APHY</name>
<evidence type="ECO:0000313" key="3">
    <source>
        <dbReference type="Proteomes" id="UP001212997"/>
    </source>
</evidence>
<dbReference type="Proteomes" id="UP001212997">
    <property type="component" value="Unassembled WGS sequence"/>
</dbReference>